<sequence length="113" mass="12778">MRTLGDAYVKSEFQQHRTASPSQASSFLSQWSTYASDIENERNRRLVDISLKGDDMGRGIGWGRDLEKEEVKGLSEEQREQIERLKREARGEMEGEEEGGEDNGGGEVRIDKG</sequence>
<gene>
    <name evidence="8" type="ORF">TrCOL_g8541</name>
</gene>
<evidence type="ECO:0000256" key="6">
    <source>
        <dbReference type="RuleBase" id="RU368039"/>
    </source>
</evidence>
<proteinExistence type="inferred from homology"/>
<comment type="similarity">
    <text evidence="2 6">Belongs to the complex I LYR family. SDHAF3 subfamily.</text>
</comment>
<dbReference type="GO" id="GO:0034553">
    <property type="term" value="P:mitochondrial respiratory chain complex II assembly"/>
    <property type="evidence" value="ECO:0007669"/>
    <property type="project" value="UniProtKB-UniRule"/>
</dbReference>
<evidence type="ECO:0000256" key="5">
    <source>
        <dbReference type="ARBA" id="ARBA00023186"/>
    </source>
</evidence>
<dbReference type="PANTHER" id="PTHR13137:SF6">
    <property type="entry name" value="SUCCINATE DEHYDROGENASE ASSEMBLY FACTOR 3, MITOCHONDRIAL"/>
    <property type="match status" value="1"/>
</dbReference>
<keyword evidence="5 6" id="KW-0143">Chaperone</keyword>
<dbReference type="GO" id="GO:0006105">
    <property type="term" value="P:succinate metabolic process"/>
    <property type="evidence" value="ECO:0007669"/>
    <property type="project" value="TreeGrafter"/>
</dbReference>
<keyword evidence="9" id="KW-1185">Reference proteome</keyword>
<dbReference type="PANTHER" id="PTHR13137">
    <property type="entry name" value="DC11 ACN9 HOMOLOG"/>
    <property type="match status" value="1"/>
</dbReference>
<evidence type="ECO:0000256" key="7">
    <source>
        <dbReference type="SAM" id="MobiDB-lite"/>
    </source>
</evidence>
<comment type="caution">
    <text evidence="8">The sequence shown here is derived from an EMBL/GenBank/DDBJ whole genome shotgun (WGS) entry which is preliminary data.</text>
</comment>
<dbReference type="Proteomes" id="UP001165065">
    <property type="component" value="Unassembled WGS sequence"/>
</dbReference>
<keyword evidence="4 6" id="KW-0496">Mitochondrion</keyword>
<evidence type="ECO:0000313" key="9">
    <source>
        <dbReference type="Proteomes" id="UP001165065"/>
    </source>
</evidence>
<dbReference type="InterPro" id="IPR008381">
    <property type="entry name" value="SDHAF3/Sdh7"/>
</dbReference>
<dbReference type="EMBL" id="BRYA01001016">
    <property type="protein sequence ID" value="GMI37657.1"/>
    <property type="molecule type" value="Genomic_DNA"/>
</dbReference>
<protein>
    <recommendedName>
        <fullName evidence="6">Succinate dehydrogenase assembly factor 3</fullName>
        <shortName evidence="6">SDH assembly factor 3</shortName>
        <shortName evidence="6">SDHAF3</shortName>
    </recommendedName>
</protein>
<dbReference type="GO" id="GO:0005758">
    <property type="term" value="C:mitochondrial intermembrane space"/>
    <property type="evidence" value="ECO:0007669"/>
    <property type="project" value="TreeGrafter"/>
</dbReference>
<dbReference type="GO" id="GO:0005759">
    <property type="term" value="C:mitochondrial matrix"/>
    <property type="evidence" value="ECO:0007669"/>
    <property type="project" value="UniProtKB-SubCell"/>
</dbReference>
<comment type="subcellular location">
    <subcellularLocation>
        <location evidence="1 6">Mitochondrion matrix</location>
    </subcellularLocation>
</comment>
<evidence type="ECO:0000256" key="2">
    <source>
        <dbReference type="ARBA" id="ARBA00006020"/>
    </source>
</evidence>
<dbReference type="Pfam" id="PF13233">
    <property type="entry name" value="Complex1_LYR_2"/>
    <property type="match status" value="1"/>
</dbReference>
<evidence type="ECO:0000313" key="8">
    <source>
        <dbReference type="EMBL" id="GMI37657.1"/>
    </source>
</evidence>
<name>A0A9W7L8B9_9STRA</name>
<dbReference type="OrthoDB" id="278329at2759"/>
<feature type="region of interest" description="Disordered" evidence="7">
    <location>
        <begin position="71"/>
        <end position="113"/>
    </location>
</feature>
<keyword evidence="3" id="KW-0809">Transit peptide</keyword>
<comment type="subunit">
    <text evidence="6">Interacts with the iron-sulfur protein subunit within the SDH catalytic dimer.</text>
</comment>
<evidence type="ECO:0000256" key="3">
    <source>
        <dbReference type="ARBA" id="ARBA00022946"/>
    </source>
</evidence>
<feature type="compositionally biased region" description="Basic and acidic residues" evidence="7">
    <location>
        <begin position="71"/>
        <end position="93"/>
    </location>
</feature>
<dbReference type="CDD" id="cd20270">
    <property type="entry name" value="Complex1_LYR_SDHAF3_LYRM10"/>
    <property type="match status" value="1"/>
</dbReference>
<organism evidence="8 9">
    <name type="scientific">Triparma columacea</name>
    <dbReference type="NCBI Taxonomy" id="722753"/>
    <lineage>
        <taxon>Eukaryota</taxon>
        <taxon>Sar</taxon>
        <taxon>Stramenopiles</taxon>
        <taxon>Ochrophyta</taxon>
        <taxon>Bolidophyceae</taxon>
        <taxon>Parmales</taxon>
        <taxon>Triparmaceae</taxon>
        <taxon>Triparma</taxon>
    </lineage>
</organism>
<comment type="function">
    <text evidence="6">Plays an essential role in the assembly of succinate dehydrogenase (SDH), an enzyme complex (also referred to as respiratory complex II) that is a component of both the tricarboxylic acid (TCA) cycle and the mitochondrial electron transport chain, and which couples the oxidation of succinate to fumarate with the reduction of ubiquinone (coenzyme Q) to ubiquinol. Promotes maturation of the iron-sulfur protein subunit of the SDH catalytic dimer, protecting it from the deleterious effects of oxidants. May act together with SDHAF1.</text>
</comment>
<accession>A0A9W7L8B9</accession>
<evidence type="ECO:0000256" key="4">
    <source>
        <dbReference type="ARBA" id="ARBA00023128"/>
    </source>
</evidence>
<reference evidence="9" key="1">
    <citation type="journal article" date="2023" name="Commun. Biol.">
        <title>Genome analysis of Parmales, the sister group of diatoms, reveals the evolutionary specialization of diatoms from phago-mixotrophs to photoautotrophs.</title>
        <authorList>
            <person name="Ban H."/>
            <person name="Sato S."/>
            <person name="Yoshikawa S."/>
            <person name="Yamada K."/>
            <person name="Nakamura Y."/>
            <person name="Ichinomiya M."/>
            <person name="Sato N."/>
            <person name="Blanc-Mathieu R."/>
            <person name="Endo H."/>
            <person name="Kuwata A."/>
            <person name="Ogata H."/>
        </authorList>
    </citation>
    <scope>NUCLEOTIDE SEQUENCE [LARGE SCALE GENOMIC DNA]</scope>
</reference>
<evidence type="ECO:0000256" key="1">
    <source>
        <dbReference type="ARBA" id="ARBA00004305"/>
    </source>
</evidence>
<dbReference type="AlphaFoldDB" id="A0A9W7L8B9"/>